<keyword evidence="3" id="KW-1185">Reference proteome</keyword>
<evidence type="ECO:0000313" key="3">
    <source>
        <dbReference type="Proteomes" id="UP000215914"/>
    </source>
</evidence>
<reference evidence="2" key="1">
    <citation type="journal article" date="2017" name="Nature">
        <title>The sunflower genome provides insights into oil metabolism, flowering and Asterid evolution.</title>
        <authorList>
            <person name="Badouin H."/>
            <person name="Gouzy J."/>
            <person name="Grassa C.J."/>
            <person name="Murat F."/>
            <person name="Staton S.E."/>
            <person name="Cottret L."/>
            <person name="Lelandais-Briere C."/>
            <person name="Owens G.L."/>
            <person name="Carrere S."/>
            <person name="Mayjonade B."/>
            <person name="Legrand L."/>
            <person name="Gill N."/>
            <person name="Kane N.C."/>
            <person name="Bowers J.E."/>
            <person name="Hubner S."/>
            <person name="Bellec A."/>
            <person name="Berard A."/>
            <person name="Berges H."/>
            <person name="Blanchet N."/>
            <person name="Boniface M.C."/>
            <person name="Brunel D."/>
            <person name="Catrice O."/>
            <person name="Chaidir N."/>
            <person name="Claudel C."/>
            <person name="Donnadieu C."/>
            <person name="Faraut T."/>
            <person name="Fievet G."/>
            <person name="Helmstetter N."/>
            <person name="King M."/>
            <person name="Knapp S.J."/>
            <person name="Lai Z."/>
            <person name="Le Paslier M.C."/>
            <person name="Lippi Y."/>
            <person name="Lorenzon L."/>
            <person name="Mandel J.R."/>
            <person name="Marage G."/>
            <person name="Marchand G."/>
            <person name="Marquand E."/>
            <person name="Bret-Mestries E."/>
            <person name="Morien E."/>
            <person name="Nambeesan S."/>
            <person name="Nguyen T."/>
            <person name="Pegot-Espagnet P."/>
            <person name="Pouilly N."/>
            <person name="Raftis F."/>
            <person name="Sallet E."/>
            <person name="Schiex T."/>
            <person name="Thomas J."/>
            <person name="Vandecasteele C."/>
            <person name="Vares D."/>
            <person name="Vear F."/>
            <person name="Vautrin S."/>
            <person name="Crespi M."/>
            <person name="Mangin B."/>
            <person name="Burke J.M."/>
            <person name="Salse J."/>
            <person name="Munos S."/>
            <person name="Vincourt P."/>
            <person name="Rieseberg L.H."/>
            <person name="Langlade N.B."/>
        </authorList>
    </citation>
    <scope>NUCLEOTIDE SEQUENCE</scope>
    <source>
        <tissue evidence="2">Leaves</tissue>
    </source>
</reference>
<accession>A0A9K3P361</accession>
<gene>
    <name evidence="2" type="ORF">HanXRQr2_Chr01g0033611</name>
</gene>
<dbReference type="AlphaFoldDB" id="A0A9K3P361"/>
<protein>
    <submittedName>
        <fullName evidence="2">Uncharacterized protein</fullName>
    </submittedName>
</protein>
<sequence>MNHTLLLVTESLTLIAGNNRVPLACIWYNLLTPVVVSSDTPTNLSFILWYFFGSVANPSLIIDNTIWNSALSVEVGSGNFPVFSNSSSALTPSWINKVASPPSSTIRSGPPPGPQSKARSVHHQYSLFPPSRRTQQPNRER</sequence>
<dbReference type="Proteomes" id="UP000215914">
    <property type="component" value="Unassembled WGS sequence"/>
</dbReference>
<dbReference type="EMBL" id="MNCJ02000316">
    <property type="protein sequence ID" value="KAF5823012.1"/>
    <property type="molecule type" value="Genomic_DNA"/>
</dbReference>
<proteinExistence type="predicted"/>
<comment type="caution">
    <text evidence="2">The sequence shown here is derived from an EMBL/GenBank/DDBJ whole genome shotgun (WGS) entry which is preliminary data.</text>
</comment>
<evidence type="ECO:0000313" key="2">
    <source>
        <dbReference type="EMBL" id="KAF5823012.1"/>
    </source>
</evidence>
<name>A0A9K3P361_HELAN</name>
<feature type="compositionally biased region" description="Polar residues" evidence="1">
    <location>
        <begin position="132"/>
        <end position="141"/>
    </location>
</feature>
<organism evidence="2 3">
    <name type="scientific">Helianthus annuus</name>
    <name type="common">Common sunflower</name>
    <dbReference type="NCBI Taxonomy" id="4232"/>
    <lineage>
        <taxon>Eukaryota</taxon>
        <taxon>Viridiplantae</taxon>
        <taxon>Streptophyta</taxon>
        <taxon>Embryophyta</taxon>
        <taxon>Tracheophyta</taxon>
        <taxon>Spermatophyta</taxon>
        <taxon>Magnoliopsida</taxon>
        <taxon>eudicotyledons</taxon>
        <taxon>Gunneridae</taxon>
        <taxon>Pentapetalae</taxon>
        <taxon>asterids</taxon>
        <taxon>campanulids</taxon>
        <taxon>Asterales</taxon>
        <taxon>Asteraceae</taxon>
        <taxon>Asteroideae</taxon>
        <taxon>Heliantheae alliance</taxon>
        <taxon>Heliantheae</taxon>
        <taxon>Helianthus</taxon>
    </lineage>
</organism>
<evidence type="ECO:0000256" key="1">
    <source>
        <dbReference type="SAM" id="MobiDB-lite"/>
    </source>
</evidence>
<dbReference type="Gramene" id="mRNA:HanXRQr2_Chr01g0033611">
    <property type="protein sequence ID" value="mRNA:HanXRQr2_Chr01g0033611"/>
    <property type="gene ID" value="HanXRQr2_Chr01g0033611"/>
</dbReference>
<reference evidence="2" key="2">
    <citation type="submission" date="2020-06" db="EMBL/GenBank/DDBJ databases">
        <title>Helianthus annuus Genome sequencing and assembly Release 2.</title>
        <authorList>
            <person name="Gouzy J."/>
            <person name="Langlade N."/>
            <person name="Munos S."/>
        </authorList>
    </citation>
    <scope>NUCLEOTIDE SEQUENCE</scope>
    <source>
        <tissue evidence="2">Leaves</tissue>
    </source>
</reference>
<feature type="region of interest" description="Disordered" evidence="1">
    <location>
        <begin position="99"/>
        <end position="141"/>
    </location>
</feature>